<evidence type="ECO:0000313" key="2">
    <source>
        <dbReference type="Proteomes" id="UP000250086"/>
    </source>
</evidence>
<gene>
    <name evidence="1" type="ORF">NCTC13093_02561</name>
</gene>
<organism evidence="1 2">
    <name type="scientific">Anaerobiospirillum thomasii</name>
    <dbReference type="NCBI Taxonomy" id="179995"/>
    <lineage>
        <taxon>Bacteria</taxon>
        <taxon>Pseudomonadati</taxon>
        <taxon>Pseudomonadota</taxon>
        <taxon>Gammaproteobacteria</taxon>
        <taxon>Aeromonadales</taxon>
        <taxon>Succinivibrionaceae</taxon>
        <taxon>Anaerobiospirillum</taxon>
    </lineage>
</organism>
<evidence type="ECO:0000313" key="1">
    <source>
        <dbReference type="EMBL" id="SPT78929.1"/>
    </source>
</evidence>
<keyword evidence="2" id="KW-1185">Reference proteome</keyword>
<dbReference type="EMBL" id="UAPV01000007">
    <property type="protein sequence ID" value="SPT78929.1"/>
    <property type="molecule type" value="Genomic_DNA"/>
</dbReference>
<sequence>MGWFGNNYFAFLDLLINDISAHSYAFANTVKHAGAQEILKIVQRKVNTFGKKAKAL</sequence>
<name>A0A2X0VX96_9GAMM</name>
<reference evidence="1 2" key="1">
    <citation type="submission" date="2018-06" db="EMBL/GenBank/DDBJ databases">
        <authorList>
            <consortium name="Pathogen Informatics"/>
            <person name="Doyle S."/>
        </authorList>
    </citation>
    <scope>NUCLEOTIDE SEQUENCE [LARGE SCALE GENOMIC DNA]</scope>
    <source>
        <strain evidence="1 2">NCTC13093</strain>
    </source>
</reference>
<proteinExistence type="predicted"/>
<protein>
    <submittedName>
        <fullName evidence="1">Uncharacterized protein</fullName>
    </submittedName>
</protein>
<accession>A0A2X0VX96</accession>
<dbReference type="Proteomes" id="UP000250086">
    <property type="component" value="Unassembled WGS sequence"/>
</dbReference>
<dbReference type="AlphaFoldDB" id="A0A2X0VX96"/>